<reference evidence="2" key="1">
    <citation type="submission" date="2021-01" db="EMBL/GenBank/DDBJ databases">
        <authorList>
            <person name="Li R."/>
            <person name="Bekaert M."/>
        </authorList>
    </citation>
    <scope>NUCLEOTIDE SEQUENCE</scope>
    <source>
        <strain evidence="2">Farmed</strain>
    </source>
</reference>
<sequence>MDFYSIYQKISIFIIHLYLFFSDIYLTIFNSTLTSILVHLSPFYLSIDLFLNKFHVDYLLSKQSLNHRPLIYLLFIYCLSIYLSKIYLSTLLTPFSSSIYLSRKNLSNPNLFFRLFISTFNLKYKYYPNCSFIYLSILTLYSSLSVVTQDLNIYLISLGNTSIYLSIFNLIYLSIFYCRERTSDYLFRPIYLSISPIHLFRFYLKSIYLSIKNLESYSLYLSIYLSIFMKVSSGQLYPYLSIYLSIYLYN</sequence>
<dbReference type="EMBL" id="CAHIKZ030001766">
    <property type="protein sequence ID" value="CAE1274125.1"/>
    <property type="molecule type" value="Genomic_DNA"/>
</dbReference>
<dbReference type="AlphaFoldDB" id="A0A812CG91"/>
<feature type="transmembrane region" description="Helical" evidence="1">
    <location>
        <begin position="190"/>
        <end position="211"/>
    </location>
</feature>
<comment type="caution">
    <text evidence="2">The sequence shown here is derived from an EMBL/GenBank/DDBJ whole genome shotgun (WGS) entry which is preliminary data.</text>
</comment>
<keyword evidence="1" id="KW-1133">Transmembrane helix</keyword>
<evidence type="ECO:0000313" key="3">
    <source>
        <dbReference type="Proteomes" id="UP000597762"/>
    </source>
</evidence>
<evidence type="ECO:0000256" key="1">
    <source>
        <dbReference type="SAM" id="Phobius"/>
    </source>
</evidence>
<feature type="transmembrane region" description="Helical" evidence="1">
    <location>
        <begin position="223"/>
        <end position="249"/>
    </location>
</feature>
<name>A0A812CG91_ACAPH</name>
<feature type="transmembrane region" description="Helical" evidence="1">
    <location>
        <begin position="126"/>
        <end position="147"/>
    </location>
</feature>
<organism evidence="2 3">
    <name type="scientific">Acanthosepion pharaonis</name>
    <name type="common">Pharaoh cuttlefish</name>
    <name type="synonym">Sepia pharaonis</name>
    <dbReference type="NCBI Taxonomy" id="158019"/>
    <lineage>
        <taxon>Eukaryota</taxon>
        <taxon>Metazoa</taxon>
        <taxon>Spiralia</taxon>
        <taxon>Lophotrochozoa</taxon>
        <taxon>Mollusca</taxon>
        <taxon>Cephalopoda</taxon>
        <taxon>Coleoidea</taxon>
        <taxon>Decapodiformes</taxon>
        <taxon>Sepiida</taxon>
        <taxon>Sepiina</taxon>
        <taxon>Sepiidae</taxon>
        <taxon>Acanthosepion</taxon>
    </lineage>
</organism>
<keyword evidence="3" id="KW-1185">Reference proteome</keyword>
<proteinExistence type="predicted"/>
<evidence type="ECO:0000313" key="2">
    <source>
        <dbReference type="EMBL" id="CAE1274125.1"/>
    </source>
</evidence>
<keyword evidence="1" id="KW-0812">Transmembrane</keyword>
<feature type="transmembrane region" description="Helical" evidence="1">
    <location>
        <begin position="6"/>
        <end position="26"/>
    </location>
</feature>
<accession>A0A812CG91</accession>
<feature type="transmembrane region" description="Helical" evidence="1">
    <location>
        <begin position="71"/>
        <end position="95"/>
    </location>
</feature>
<dbReference type="Proteomes" id="UP000597762">
    <property type="component" value="Unassembled WGS sequence"/>
</dbReference>
<feature type="transmembrane region" description="Helical" evidence="1">
    <location>
        <begin position="153"/>
        <end position="178"/>
    </location>
</feature>
<protein>
    <submittedName>
        <fullName evidence="2">Uncharacterized protein</fullName>
    </submittedName>
</protein>
<keyword evidence="1" id="KW-0472">Membrane</keyword>
<gene>
    <name evidence="2" type="ORF">SPHA_38645</name>
</gene>